<dbReference type="InterPro" id="IPR050389">
    <property type="entry name" value="LysR-type_TF"/>
</dbReference>
<proteinExistence type="inferred from homology"/>
<evidence type="ECO:0000313" key="6">
    <source>
        <dbReference type="EMBL" id="RAK29920.1"/>
    </source>
</evidence>
<dbReference type="Gene3D" id="1.10.10.10">
    <property type="entry name" value="Winged helix-like DNA-binding domain superfamily/Winged helix DNA-binding domain"/>
    <property type="match status" value="1"/>
</dbReference>
<dbReference type="PANTHER" id="PTHR30118">
    <property type="entry name" value="HTH-TYPE TRANSCRIPTIONAL REGULATOR LEUO-RELATED"/>
    <property type="match status" value="1"/>
</dbReference>
<gene>
    <name evidence="6" type="ORF">B0I29_117246</name>
</gene>
<dbReference type="InterPro" id="IPR036390">
    <property type="entry name" value="WH_DNA-bd_sf"/>
</dbReference>
<dbReference type="GO" id="GO:0003677">
    <property type="term" value="F:DNA binding"/>
    <property type="evidence" value="ECO:0007669"/>
    <property type="project" value="UniProtKB-KW"/>
</dbReference>
<dbReference type="PANTHER" id="PTHR30118:SF15">
    <property type="entry name" value="TRANSCRIPTIONAL REGULATORY PROTEIN"/>
    <property type="match status" value="1"/>
</dbReference>
<dbReference type="PROSITE" id="PS50931">
    <property type="entry name" value="HTH_LYSR"/>
    <property type="match status" value="1"/>
</dbReference>
<dbReference type="OrthoDB" id="8717159at2"/>
<dbReference type="GO" id="GO:0003700">
    <property type="term" value="F:DNA-binding transcription factor activity"/>
    <property type="evidence" value="ECO:0007669"/>
    <property type="project" value="InterPro"/>
</dbReference>
<feature type="domain" description="HTH lysR-type" evidence="5">
    <location>
        <begin position="17"/>
        <end position="74"/>
    </location>
</feature>
<reference evidence="6 7" key="1">
    <citation type="submission" date="2018-06" db="EMBL/GenBank/DDBJ databases">
        <title>Genomic Encyclopedia of Type Strains, Phase III (KMG-III): the genomes of soil and plant-associated and newly described type strains.</title>
        <authorList>
            <person name="Whitman W."/>
        </authorList>
    </citation>
    <scope>NUCLEOTIDE SEQUENCE [LARGE SCALE GENOMIC DNA]</scope>
    <source>
        <strain evidence="6 7">CGMCC 4.7090</strain>
    </source>
</reference>
<keyword evidence="2" id="KW-0805">Transcription regulation</keyword>
<dbReference type="InterPro" id="IPR000847">
    <property type="entry name" value="LysR_HTH_N"/>
</dbReference>
<comment type="similarity">
    <text evidence="1">Belongs to the LysR transcriptional regulatory family.</text>
</comment>
<sequence>MNSIDAAITAVDDLAALDLNMLTALRALLQERGVTRAGARLGLGQPATSAALRRLRQHFDDPLLVRTGTVYELSPLAAVLLGAVEEALAAAESVFLGAHGFRPAASHRTFTVMASDGSLALLGAALLPRFAALPLLRLEFVPLVLDDVDATLRAVDAVVMPRGIFAGHPAADLWSDEFVLVVGERSALRAGDVTPERLSAMEWVSSFHGPSVLTTLESWGIRPRVQVVVPSYLAIPLLLAGSERHVALLQRRVAEQMRAVGGVRILPAPEGAREIRMALWWHASRERDPAHLWFREMVIDSLMQPF</sequence>
<evidence type="ECO:0000259" key="5">
    <source>
        <dbReference type="PROSITE" id="PS50931"/>
    </source>
</evidence>
<dbReference type="EMBL" id="QLMJ01000017">
    <property type="protein sequence ID" value="RAK29920.1"/>
    <property type="molecule type" value="Genomic_DNA"/>
</dbReference>
<protein>
    <submittedName>
        <fullName evidence="6">DNA-binding transcriptional LysR family regulator</fullName>
    </submittedName>
</protein>
<name>A0A327Z577_9ACTN</name>
<keyword evidence="3 6" id="KW-0238">DNA-binding</keyword>
<dbReference type="InterPro" id="IPR005119">
    <property type="entry name" value="LysR_subst-bd"/>
</dbReference>
<keyword evidence="7" id="KW-1185">Reference proteome</keyword>
<dbReference type="Proteomes" id="UP000249341">
    <property type="component" value="Unassembled WGS sequence"/>
</dbReference>
<comment type="caution">
    <text evidence="6">The sequence shown here is derived from an EMBL/GenBank/DDBJ whole genome shotgun (WGS) entry which is preliminary data.</text>
</comment>
<keyword evidence="4" id="KW-0804">Transcription</keyword>
<dbReference type="SUPFAM" id="SSF53850">
    <property type="entry name" value="Periplasmic binding protein-like II"/>
    <property type="match status" value="1"/>
</dbReference>
<evidence type="ECO:0000256" key="4">
    <source>
        <dbReference type="ARBA" id="ARBA00023163"/>
    </source>
</evidence>
<evidence type="ECO:0000256" key="2">
    <source>
        <dbReference type="ARBA" id="ARBA00023015"/>
    </source>
</evidence>
<evidence type="ECO:0000256" key="1">
    <source>
        <dbReference type="ARBA" id="ARBA00009437"/>
    </source>
</evidence>
<dbReference type="InterPro" id="IPR036388">
    <property type="entry name" value="WH-like_DNA-bd_sf"/>
</dbReference>
<dbReference type="Gene3D" id="3.40.190.10">
    <property type="entry name" value="Periplasmic binding protein-like II"/>
    <property type="match status" value="2"/>
</dbReference>
<accession>A0A327Z577</accession>
<dbReference type="RefSeq" id="WP_111652863.1">
    <property type="nucleotide sequence ID" value="NZ_JACHWI010000008.1"/>
</dbReference>
<evidence type="ECO:0000256" key="3">
    <source>
        <dbReference type="ARBA" id="ARBA00023125"/>
    </source>
</evidence>
<dbReference type="Pfam" id="PF03466">
    <property type="entry name" value="LysR_substrate"/>
    <property type="match status" value="1"/>
</dbReference>
<dbReference type="AlphaFoldDB" id="A0A327Z577"/>
<evidence type="ECO:0000313" key="7">
    <source>
        <dbReference type="Proteomes" id="UP000249341"/>
    </source>
</evidence>
<dbReference type="Pfam" id="PF00126">
    <property type="entry name" value="HTH_1"/>
    <property type="match status" value="1"/>
</dbReference>
<organism evidence="6 7">
    <name type="scientific">Actinoplanes lutulentus</name>
    <dbReference type="NCBI Taxonomy" id="1287878"/>
    <lineage>
        <taxon>Bacteria</taxon>
        <taxon>Bacillati</taxon>
        <taxon>Actinomycetota</taxon>
        <taxon>Actinomycetes</taxon>
        <taxon>Micromonosporales</taxon>
        <taxon>Micromonosporaceae</taxon>
        <taxon>Actinoplanes</taxon>
    </lineage>
</organism>
<dbReference type="SUPFAM" id="SSF46785">
    <property type="entry name" value="Winged helix' DNA-binding domain"/>
    <property type="match status" value="1"/>
</dbReference>